<accession>A0ABV6XJD3</accession>
<dbReference type="Proteomes" id="UP001592581">
    <property type="component" value="Unassembled WGS sequence"/>
</dbReference>
<protein>
    <submittedName>
        <fullName evidence="1">DUF6000 family protein</fullName>
    </submittedName>
</protein>
<evidence type="ECO:0000313" key="2">
    <source>
        <dbReference type="Proteomes" id="UP001592581"/>
    </source>
</evidence>
<dbReference type="Pfam" id="PF19463">
    <property type="entry name" value="DUF6000"/>
    <property type="match status" value="1"/>
</dbReference>
<proteinExistence type="predicted"/>
<keyword evidence="2" id="KW-1185">Reference proteome</keyword>
<gene>
    <name evidence="1" type="ORF">ABUW04_08830</name>
</gene>
<reference evidence="1 2" key="1">
    <citation type="submission" date="2024-06" db="EMBL/GenBank/DDBJ databases">
        <authorList>
            <person name="Lee S.D."/>
        </authorList>
    </citation>
    <scope>NUCLEOTIDE SEQUENCE [LARGE SCALE GENOMIC DNA]</scope>
    <source>
        <strain evidence="1 2">N1-10</strain>
    </source>
</reference>
<sequence length="199" mass="22092">MSEPSEPFVRYAQLNGRYRKLIAANFRDLPEARVVAFGRDLATDSLSVSDDEIEVLMAEGWRGRLTAAWLVGFSRRLQFAQGIRNLLQPVGEPYVGKGYCFALARFGGEEDALALEDYLGVYLCQPGMSTDCGWAMGALSVIDAKRGSVHSRPLLESGGPWEQWMAGKKILDPGFLDRMRDLIYWLSDFADECLLGVGS</sequence>
<dbReference type="InterPro" id="IPR046042">
    <property type="entry name" value="DUF6000"/>
</dbReference>
<dbReference type="EMBL" id="JBEUKS010000002">
    <property type="protein sequence ID" value="MFC1438360.1"/>
    <property type="molecule type" value="Genomic_DNA"/>
</dbReference>
<comment type="caution">
    <text evidence="1">The sequence shown here is derived from an EMBL/GenBank/DDBJ whole genome shotgun (WGS) entry which is preliminary data.</text>
</comment>
<name>A0ABV6XJD3_9ACTN</name>
<evidence type="ECO:0000313" key="1">
    <source>
        <dbReference type="EMBL" id="MFC1438360.1"/>
    </source>
</evidence>
<organism evidence="1 2">
    <name type="scientific">Streptacidiphilus jeojiensis</name>
    <dbReference type="NCBI Taxonomy" id="3229225"/>
    <lineage>
        <taxon>Bacteria</taxon>
        <taxon>Bacillati</taxon>
        <taxon>Actinomycetota</taxon>
        <taxon>Actinomycetes</taxon>
        <taxon>Kitasatosporales</taxon>
        <taxon>Streptomycetaceae</taxon>
        <taxon>Streptacidiphilus</taxon>
    </lineage>
</organism>
<dbReference type="RefSeq" id="WP_380563857.1">
    <property type="nucleotide sequence ID" value="NZ_JBEUKS010000002.1"/>
</dbReference>